<reference evidence="2" key="1">
    <citation type="submission" date="2021-01" db="EMBL/GenBank/DDBJ databases">
        <authorList>
            <person name="Corre E."/>
            <person name="Pelletier E."/>
            <person name="Niang G."/>
            <person name="Scheremetjew M."/>
            <person name="Finn R."/>
            <person name="Kale V."/>
            <person name="Holt S."/>
            <person name="Cochrane G."/>
            <person name="Meng A."/>
            <person name="Brown T."/>
            <person name="Cohen L."/>
        </authorList>
    </citation>
    <scope>NUCLEOTIDE SEQUENCE</scope>
    <source>
        <strain evidence="2">RCC1871</strain>
    </source>
</reference>
<proteinExistence type="predicted"/>
<dbReference type="Proteomes" id="UP001472866">
    <property type="component" value="Chromosome 07"/>
</dbReference>
<dbReference type="EMBL" id="CP151507">
    <property type="protein sequence ID" value="WZN63498.1"/>
    <property type="molecule type" value="Genomic_DNA"/>
</dbReference>
<name>A0A7S3C7D1_9CHLO</name>
<organism evidence="2">
    <name type="scientific">Chloropicon roscoffensis</name>
    <dbReference type="NCBI Taxonomy" id="1461544"/>
    <lineage>
        <taxon>Eukaryota</taxon>
        <taxon>Viridiplantae</taxon>
        <taxon>Chlorophyta</taxon>
        <taxon>Chloropicophyceae</taxon>
        <taxon>Chloropicales</taxon>
        <taxon>Chloropicaceae</taxon>
        <taxon>Chloropicon</taxon>
    </lineage>
</organism>
<feature type="compositionally biased region" description="Basic and acidic residues" evidence="1">
    <location>
        <begin position="117"/>
        <end position="126"/>
    </location>
</feature>
<sequence>MRGQGKGIEDLKDESPFKAKKYTVVKQWSFEDSKFKRVARPDIYKSSLTKSFYDIIIEEKERKRKEDERKRMVGSAFELDENDALSTRPQSAMASPSYLRDSGLNTKVWTKRPYSARCERPGDHTPRKPFFTPSSKSHTSRFKEKASERIVYFHELDSQSKLVQSQRFMLERLGGQHKNRTLSRPQSADTWRRHHYGTKRKTSKLNDLLTIRTMDVHQQPSYEDRL</sequence>
<protein>
    <submittedName>
        <fullName evidence="2">Uncharacterized protein</fullName>
    </submittedName>
</protein>
<evidence type="ECO:0000313" key="2">
    <source>
        <dbReference type="EMBL" id="CAE0188224.1"/>
    </source>
</evidence>
<accession>A0A7S3C7D1</accession>
<evidence type="ECO:0000313" key="4">
    <source>
        <dbReference type="Proteomes" id="UP001472866"/>
    </source>
</evidence>
<dbReference type="EMBL" id="HBHZ01001661">
    <property type="protein sequence ID" value="CAE0188224.1"/>
    <property type="molecule type" value="Transcribed_RNA"/>
</dbReference>
<dbReference type="AlphaFoldDB" id="A0A7S3C7D1"/>
<reference evidence="3 4" key="2">
    <citation type="submission" date="2024-03" db="EMBL/GenBank/DDBJ databases">
        <title>Complete genome sequence of the green alga Chloropicon roscoffensis RCC1871.</title>
        <authorList>
            <person name="Lemieux C."/>
            <person name="Pombert J.-F."/>
            <person name="Otis C."/>
            <person name="Turmel M."/>
        </authorList>
    </citation>
    <scope>NUCLEOTIDE SEQUENCE [LARGE SCALE GENOMIC DNA]</scope>
    <source>
        <strain evidence="3 4">RCC1871</strain>
    </source>
</reference>
<evidence type="ECO:0000256" key="1">
    <source>
        <dbReference type="SAM" id="MobiDB-lite"/>
    </source>
</evidence>
<gene>
    <name evidence="2" type="ORF">CROS1456_LOCUS1293</name>
    <name evidence="3" type="ORF">HKI87_07g50470</name>
</gene>
<keyword evidence="4" id="KW-1185">Reference proteome</keyword>
<feature type="region of interest" description="Disordered" evidence="1">
    <location>
        <begin position="117"/>
        <end position="139"/>
    </location>
</feature>
<evidence type="ECO:0000313" key="3">
    <source>
        <dbReference type="EMBL" id="WZN63498.1"/>
    </source>
</evidence>